<reference evidence="4 5" key="1">
    <citation type="submission" date="2012-04" db="EMBL/GenBank/DDBJ databases">
        <title>The Genome Sequence of Bacillus cereus VD078.</title>
        <authorList>
            <consortium name="The Broad Institute Genome Sequencing Platform"/>
            <consortium name="The Broad Institute Genome Sequencing Center for Infectious Disease"/>
            <person name="Feldgarden M."/>
            <person name="Van der Auwera G.A."/>
            <person name="Mahillon J."/>
            <person name="Duprez V."/>
            <person name="Timmery S."/>
            <person name="Mattelet C."/>
            <person name="Dierick K."/>
            <person name="Sun M."/>
            <person name="Yu Z."/>
            <person name="Zhu L."/>
            <person name="Hu X."/>
            <person name="Shank E.B."/>
            <person name="Swiecicka I."/>
            <person name="Hansen B.M."/>
            <person name="Andrup L."/>
            <person name="Young S.K."/>
            <person name="Zeng Q."/>
            <person name="Gargeya S."/>
            <person name="Fitzgerald M."/>
            <person name="Haas B."/>
            <person name="Abouelleil A."/>
            <person name="Alvarado L."/>
            <person name="Arachchi H.M."/>
            <person name="Berlin A."/>
            <person name="Chapman S.B."/>
            <person name="Goldberg J."/>
            <person name="Griggs A."/>
            <person name="Gujja S."/>
            <person name="Hansen M."/>
            <person name="Howarth C."/>
            <person name="Imamovic A."/>
            <person name="Larimer J."/>
            <person name="McCowen C."/>
            <person name="Montmayeur A."/>
            <person name="Murphy C."/>
            <person name="Neiman D."/>
            <person name="Pearson M."/>
            <person name="Priest M."/>
            <person name="Roberts A."/>
            <person name="Saif S."/>
            <person name="Shea T."/>
            <person name="Sisk P."/>
            <person name="Sykes S."/>
            <person name="Wortman J."/>
            <person name="Nusbaum C."/>
            <person name="Birren B."/>
        </authorList>
    </citation>
    <scope>NUCLEOTIDE SEQUENCE [LARGE SCALE GENOMIC DNA]</scope>
    <source>
        <strain evidence="4 5">VD078</strain>
    </source>
</reference>
<proteinExistence type="predicted"/>
<protein>
    <recommendedName>
        <fullName evidence="3">Core-binding (CB) domain-containing protein</fullName>
    </recommendedName>
</protein>
<evidence type="ECO:0000259" key="3">
    <source>
        <dbReference type="PROSITE" id="PS51900"/>
    </source>
</evidence>
<dbReference type="AlphaFoldDB" id="A0ABC9QWR2"/>
<dbReference type="Proteomes" id="UP000006976">
    <property type="component" value="Unassembled WGS sequence"/>
</dbReference>
<dbReference type="RefSeq" id="WP_002169491.1">
    <property type="nucleotide sequence ID" value="NZ_JH792252.1"/>
</dbReference>
<comment type="caution">
    <text evidence="4">The sequence shown here is derived from an EMBL/GenBank/DDBJ whole genome shotgun (WGS) entry which is preliminary data.</text>
</comment>
<keyword evidence="1 2" id="KW-0238">DNA-binding</keyword>
<dbReference type="EMBL" id="AHEV01000043">
    <property type="protein sequence ID" value="EJR31154.1"/>
    <property type="molecule type" value="Genomic_DNA"/>
</dbReference>
<evidence type="ECO:0000256" key="2">
    <source>
        <dbReference type="PROSITE-ProRule" id="PRU01248"/>
    </source>
</evidence>
<accession>A0ABC9QWR2</accession>
<sequence>MIQKFVNEALKGKSATTVKSYTHALKQFEQWLDGVSLPRTFEPLLHSLIRKFMLSVL</sequence>
<feature type="domain" description="Core-binding (CB)" evidence="3">
    <location>
        <begin position="1"/>
        <end position="57"/>
    </location>
</feature>
<dbReference type="PROSITE" id="PS51900">
    <property type="entry name" value="CB"/>
    <property type="match status" value="1"/>
</dbReference>
<evidence type="ECO:0000256" key="1">
    <source>
        <dbReference type="ARBA" id="ARBA00023125"/>
    </source>
</evidence>
<evidence type="ECO:0000313" key="4">
    <source>
        <dbReference type="EMBL" id="EJR31154.1"/>
    </source>
</evidence>
<dbReference type="InterPro" id="IPR044068">
    <property type="entry name" value="CB"/>
</dbReference>
<dbReference type="Gene3D" id="1.10.150.130">
    <property type="match status" value="1"/>
</dbReference>
<name>A0ABC9QWR2_BACMY</name>
<gene>
    <name evidence="4" type="ORF">III_05380</name>
</gene>
<dbReference type="InterPro" id="IPR010998">
    <property type="entry name" value="Integrase_recombinase_N"/>
</dbReference>
<evidence type="ECO:0000313" key="5">
    <source>
        <dbReference type="Proteomes" id="UP000006976"/>
    </source>
</evidence>
<organism evidence="4 5">
    <name type="scientific">Bacillus mycoides</name>
    <dbReference type="NCBI Taxonomy" id="1405"/>
    <lineage>
        <taxon>Bacteria</taxon>
        <taxon>Bacillati</taxon>
        <taxon>Bacillota</taxon>
        <taxon>Bacilli</taxon>
        <taxon>Bacillales</taxon>
        <taxon>Bacillaceae</taxon>
        <taxon>Bacillus</taxon>
        <taxon>Bacillus cereus group</taxon>
    </lineage>
</organism>
<dbReference type="GO" id="GO:0003677">
    <property type="term" value="F:DNA binding"/>
    <property type="evidence" value="ECO:0007669"/>
    <property type="project" value="UniProtKB-UniRule"/>
</dbReference>